<keyword evidence="2" id="KW-1185">Reference proteome</keyword>
<dbReference type="EMBL" id="PITI01002354">
    <property type="protein sequence ID" value="TBT98521.1"/>
    <property type="molecule type" value="Genomic_DNA"/>
</dbReference>
<reference evidence="1 2" key="1">
    <citation type="submission" date="2017-12" db="EMBL/GenBank/DDBJ databases">
        <authorList>
            <person name="Pombert J.-F."/>
            <person name="Haag K.L."/>
            <person name="Ebert D."/>
        </authorList>
    </citation>
    <scope>NUCLEOTIDE SEQUENCE [LARGE SCALE GENOMIC DNA]</scope>
    <source>
        <strain evidence="1">BE-OM-2</strain>
    </source>
</reference>
<evidence type="ECO:0000313" key="1">
    <source>
        <dbReference type="EMBL" id="TBT98521.1"/>
    </source>
</evidence>
<organism evidence="1 2">
    <name type="scientific">Hamiltosporidium magnivora</name>
    <dbReference type="NCBI Taxonomy" id="148818"/>
    <lineage>
        <taxon>Eukaryota</taxon>
        <taxon>Fungi</taxon>
        <taxon>Fungi incertae sedis</taxon>
        <taxon>Microsporidia</taxon>
        <taxon>Dubosqiidae</taxon>
        <taxon>Hamiltosporidium</taxon>
    </lineage>
</organism>
<dbReference type="VEuPathDB" id="MicrosporidiaDB:CWI36_2354p0010"/>
<name>A0A4V2JU35_9MICR</name>
<proteinExistence type="predicted"/>
<feature type="non-terminal residue" evidence="1">
    <location>
        <position position="1"/>
    </location>
</feature>
<accession>A0A4V2JU35</accession>
<gene>
    <name evidence="1" type="ORF">CWI36_2354p0010</name>
</gene>
<comment type="caution">
    <text evidence="1">The sequence shown here is derived from an EMBL/GenBank/DDBJ whole genome shotgun (WGS) entry which is preliminary data.</text>
</comment>
<dbReference type="AlphaFoldDB" id="A0A4V2JU35"/>
<evidence type="ECO:0000313" key="2">
    <source>
        <dbReference type="Proteomes" id="UP000291404"/>
    </source>
</evidence>
<sequence>IFQIDLWSSMVLQKIKVLRSILYVLDMLKSDTYNSMFYIICLDLNDFIKCIDAFSGYSATFCMS</sequence>
<protein>
    <submittedName>
        <fullName evidence="1">Uncharacterized protein</fullName>
    </submittedName>
</protein>
<dbReference type="Proteomes" id="UP000291404">
    <property type="component" value="Unassembled WGS sequence"/>
</dbReference>